<accession>A0AAE0GEV4</accession>
<sequence>MKMPNVKIEPIYKSKQGKSVMIDTSTDQIVFSEPLKELTGGGGNDKYVKECTELYLGDKGIEKLKGFDRLVNLEVLFLSNNKLTHISHLDQNFRMRRLYAANNKIFTLKGPSMQNMRFLELLDLTNNNLRDLQKVLGNIEHLKFLKELELSGNPCCEEPDYRLHTVFRFPSLHVLDSHIVTEEERFKAAKLLGEETVQNNIAFMQKAPPKPHRVAPGQESQLESELNVAVEKLKQRQAKTHISEEQAVVNALEAMHGGASTDKITCSRVNDELKLLHFDKHASEDDQLEAHHHDFLNELPSESRIVLDVEKFKKLEIQKRAAAKVGTASRHISL</sequence>
<dbReference type="Pfam" id="PF00560">
    <property type="entry name" value="LRR_1"/>
    <property type="match status" value="1"/>
</dbReference>
<dbReference type="GO" id="GO:0005930">
    <property type="term" value="C:axoneme"/>
    <property type="evidence" value="ECO:0007669"/>
    <property type="project" value="UniProtKB-SubCell"/>
</dbReference>
<evidence type="ECO:0000256" key="2">
    <source>
        <dbReference type="ARBA" id="ARBA00022614"/>
    </source>
</evidence>
<comment type="caution">
    <text evidence="4">The sequence shown here is derived from an EMBL/GenBank/DDBJ whole genome shotgun (WGS) entry which is preliminary data.</text>
</comment>
<dbReference type="PANTHER" id="PTHR46759:SF1">
    <property type="entry name" value="LEUCINE-RICH REPEAT-CONTAINING PROTEIN 72"/>
    <property type="match status" value="1"/>
</dbReference>
<keyword evidence="2" id="KW-0433">Leucine-rich repeat</keyword>
<dbReference type="AlphaFoldDB" id="A0AAE0GEV4"/>
<keyword evidence="3" id="KW-0677">Repeat</keyword>
<dbReference type="SMART" id="SM00369">
    <property type="entry name" value="LRR_TYP"/>
    <property type="match status" value="2"/>
</dbReference>
<reference evidence="4 5" key="1">
    <citation type="journal article" date="2015" name="Genome Biol. Evol.">
        <title>Comparative Genomics of a Bacterivorous Green Alga Reveals Evolutionary Causalities and Consequences of Phago-Mixotrophic Mode of Nutrition.</title>
        <authorList>
            <person name="Burns J.A."/>
            <person name="Paasch A."/>
            <person name="Narechania A."/>
            <person name="Kim E."/>
        </authorList>
    </citation>
    <scope>NUCLEOTIDE SEQUENCE [LARGE SCALE GENOMIC DNA]</scope>
    <source>
        <strain evidence="4 5">PLY_AMNH</strain>
    </source>
</reference>
<evidence type="ECO:0000313" key="5">
    <source>
        <dbReference type="Proteomes" id="UP001190700"/>
    </source>
</evidence>
<proteinExistence type="predicted"/>
<dbReference type="InterPro" id="IPR032675">
    <property type="entry name" value="LRR_dom_sf"/>
</dbReference>
<dbReference type="PANTHER" id="PTHR46759">
    <property type="entry name" value="LEUCINE-RICH REPEAT-CONTAINING PROTEIN 72"/>
    <property type="match status" value="1"/>
</dbReference>
<dbReference type="InterPro" id="IPR042655">
    <property type="entry name" value="LRC72"/>
</dbReference>
<comment type="subcellular location">
    <subcellularLocation>
        <location evidence="1">Cytoplasm</location>
        <location evidence="1">Cytoskeleton</location>
        <location evidence="1">Cilium axoneme</location>
    </subcellularLocation>
</comment>
<dbReference type="Pfam" id="PF14580">
    <property type="entry name" value="LRR_9"/>
    <property type="match status" value="1"/>
</dbReference>
<evidence type="ECO:0000313" key="4">
    <source>
        <dbReference type="EMBL" id="KAK3276660.1"/>
    </source>
</evidence>
<gene>
    <name evidence="4" type="ORF">CYMTET_15285</name>
</gene>
<dbReference type="EMBL" id="LGRX02006445">
    <property type="protein sequence ID" value="KAK3276660.1"/>
    <property type="molecule type" value="Genomic_DNA"/>
</dbReference>
<dbReference type="SUPFAM" id="SSF52058">
    <property type="entry name" value="L domain-like"/>
    <property type="match status" value="1"/>
</dbReference>
<dbReference type="InterPro" id="IPR001611">
    <property type="entry name" value="Leu-rich_rpt"/>
</dbReference>
<name>A0AAE0GEV4_9CHLO</name>
<dbReference type="InterPro" id="IPR003591">
    <property type="entry name" value="Leu-rich_rpt_typical-subtyp"/>
</dbReference>
<dbReference type="Proteomes" id="UP001190700">
    <property type="component" value="Unassembled WGS sequence"/>
</dbReference>
<protein>
    <submittedName>
        <fullName evidence="4">Uncharacterized protein</fullName>
    </submittedName>
</protein>
<organism evidence="4 5">
    <name type="scientific">Cymbomonas tetramitiformis</name>
    <dbReference type="NCBI Taxonomy" id="36881"/>
    <lineage>
        <taxon>Eukaryota</taxon>
        <taxon>Viridiplantae</taxon>
        <taxon>Chlorophyta</taxon>
        <taxon>Pyramimonadophyceae</taxon>
        <taxon>Pyramimonadales</taxon>
        <taxon>Pyramimonadaceae</taxon>
        <taxon>Cymbomonas</taxon>
    </lineage>
</organism>
<dbReference type="Gene3D" id="3.80.10.10">
    <property type="entry name" value="Ribonuclease Inhibitor"/>
    <property type="match status" value="1"/>
</dbReference>
<evidence type="ECO:0000256" key="1">
    <source>
        <dbReference type="ARBA" id="ARBA00004430"/>
    </source>
</evidence>
<evidence type="ECO:0000256" key="3">
    <source>
        <dbReference type="ARBA" id="ARBA00022737"/>
    </source>
</evidence>
<dbReference type="PROSITE" id="PS51450">
    <property type="entry name" value="LRR"/>
    <property type="match status" value="1"/>
</dbReference>
<keyword evidence="5" id="KW-1185">Reference proteome</keyword>